<keyword evidence="1 5" id="KW-0597">Phosphoprotein</keyword>
<feature type="domain" description="Response regulatory" evidence="7">
    <location>
        <begin position="4"/>
        <end position="120"/>
    </location>
</feature>
<feature type="modified residue" description="4-aspartylphosphate" evidence="5">
    <location>
        <position position="55"/>
    </location>
</feature>
<dbReference type="InterPro" id="IPR016032">
    <property type="entry name" value="Sig_transdc_resp-reg_C-effctor"/>
</dbReference>
<dbReference type="GO" id="GO:0006355">
    <property type="term" value="P:regulation of DNA-templated transcription"/>
    <property type="evidence" value="ECO:0007669"/>
    <property type="project" value="InterPro"/>
</dbReference>
<dbReference type="InterPro" id="IPR001789">
    <property type="entry name" value="Sig_transdc_resp-reg_receiver"/>
</dbReference>
<evidence type="ECO:0000259" key="6">
    <source>
        <dbReference type="PROSITE" id="PS50043"/>
    </source>
</evidence>
<dbReference type="GO" id="GO:0003677">
    <property type="term" value="F:DNA binding"/>
    <property type="evidence" value="ECO:0007669"/>
    <property type="project" value="UniProtKB-KW"/>
</dbReference>
<evidence type="ECO:0000313" key="8">
    <source>
        <dbReference type="EMBL" id="GGF46250.1"/>
    </source>
</evidence>
<evidence type="ECO:0000256" key="3">
    <source>
        <dbReference type="ARBA" id="ARBA00023125"/>
    </source>
</evidence>
<protein>
    <submittedName>
        <fullName evidence="8">DNA-binding response regulator</fullName>
    </submittedName>
</protein>
<dbReference type="InterPro" id="IPR000792">
    <property type="entry name" value="Tscrpt_reg_LuxR_C"/>
</dbReference>
<dbReference type="GO" id="GO:0000160">
    <property type="term" value="P:phosphorelay signal transduction system"/>
    <property type="evidence" value="ECO:0007669"/>
    <property type="project" value="InterPro"/>
</dbReference>
<sequence>MTIRVLVVDDHASMRAGLSLVLASDPELEVVGEAGDGEQALQVARRTRPDLVFMDLEMPRTDGVTATAALRRALPDVRILVLTMFDLDDYVARAMEAGAHGFLLKTADARELIAAARACVGGETVLAPAVLARVVGTFVERHSGHASPGLARLTERESEVLRLMCQGLSNAEIAGRLVVEVATVKTHVARILQKLPARDRLQAVVHAFRAGLA</sequence>
<evidence type="ECO:0000259" key="7">
    <source>
        <dbReference type="PROSITE" id="PS50110"/>
    </source>
</evidence>
<dbReference type="PANTHER" id="PTHR43214">
    <property type="entry name" value="TWO-COMPONENT RESPONSE REGULATOR"/>
    <property type="match status" value="1"/>
</dbReference>
<dbReference type="Proteomes" id="UP000605670">
    <property type="component" value="Unassembled WGS sequence"/>
</dbReference>
<keyword evidence="9" id="KW-1185">Reference proteome</keyword>
<dbReference type="SMART" id="SM00448">
    <property type="entry name" value="REC"/>
    <property type="match status" value="1"/>
</dbReference>
<dbReference type="PROSITE" id="PS50043">
    <property type="entry name" value="HTH_LUXR_2"/>
    <property type="match status" value="1"/>
</dbReference>
<dbReference type="RefSeq" id="WP_188428796.1">
    <property type="nucleotide sequence ID" value="NZ_BAABKH010000005.1"/>
</dbReference>
<dbReference type="AlphaFoldDB" id="A0A917BM11"/>
<dbReference type="SMART" id="SM00421">
    <property type="entry name" value="HTH_LUXR"/>
    <property type="match status" value="1"/>
</dbReference>
<keyword evidence="4" id="KW-0804">Transcription</keyword>
<proteinExistence type="predicted"/>
<dbReference type="PROSITE" id="PS50110">
    <property type="entry name" value="RESPONSE_REGULATORY"/>
    <property type="match status" value="1"/>
</dbReference>
<evidence type="ECO:0000256" key="2">
    <source>
        <dbReference type="ARBA" id="ARBA00023015"/>
    </source>
</evidence>
<evidence type="ECO:0000256" key="5">
    <source>
        <dbReference type="PROSITE-ProRule" id="PRU00169"/>
    </source>
</evidence>
<evidence type="ECO:0000256" key="4">
    <source>
        <dbReference type="ARBA" id="ARBA00023163"/>
    </source>
</evidence>
<dbReference type="PRINTS" id="PR00038">
    <property type="entry name" value="HTHLUXR"/>
</dbReference>
<accession>A0A917BM11</accession>
<comment type="caution">
    <text evidence="8">The sequence shown here is derived from an EMBL/GenBank/DDBJ whole genome shotgun (WGS) entry which is preliminary data.</text>
</comment>
<reference evidence="8" key="1">
    <citation type="journal article" date="2014" name="Int. J. Syst. Evol. Microbiol.">
        <title>Complete genome sequence of Corynebacterium casei LMG S-19264T (=DSM 44701T), isolated from a smear-ripened cheese.</title>
        <authorList>
            <consortium name="US DOE Joint Genome Institute (JGI-PGF)"/>
            <person name="Walter F."/>
            <person name="Albersmeier A."/>
            <person name="Kalinowski J."/>
            <person name="Ruckert C."/>
        </authorList>
    </citation>
    <scope>NUCLEOTIDE SEQUENCE</scope>
    <source>
        <strain evidence="8">CGMCC 1.12160</strain>
    </source>
</reference>
<dbReference type="Pfam" id="PF00072">
    <property type="entry name" value="Response_reg"/>
    <property type="match status" value="1"/>
</dbReference>
<gene>
    <name evidence="8" type="ORF">GCM10011366_12480</name>
</gene>
<evidence type="ECO:0000256" key="1">
    <source>
        <dbReference type="ARBA" id="ARBA00022553"/>
    </source>
</evidence>
<dbReference type="SUPFAM" id="SSF52172">
    <property type="entry name" value="CheY-like"/>
    <property type="match status" value="1"/>
</dbReference>
<dbReference type="EMBL" id="BMEM01000001">
    <property type="protein sequence ID" value="GGF46250.1"/>
    <property type="molecule type" value="Genomic_DNA"/>
</dbReference>
<dbReference type="Pfam" id="PF00196">
    <property type="entry name" value="GerE"/>
    <property type="match status" value="1"/>
</dbReference>
<dbReference type="CDD" id="cd17535">
    <property type="entry name" value="REC_NarL-like"/>
    <property type="match status" value="1"/>
</dbReference>
<dbReference type="InterPro" id="IPR011006">
    <property type="entry name" value="CheY-like_superfamily"/>
</dbReference>
<dbReference type="SUPFAM" id="SSF46894">
    <property type="entry name" value="C-terminal effector domain of the bipartite response regulators"/>
    <property type="match status" value="1"/>
</dbReference>
<dbReference type="InterPro" id="IPR058245">
    <property type="entry name" value="NreC/VraR/RcsB-like_REC"/>
</dbReference>
<organism evidence="8 9">
    <name type="scientific">Ornithinimicrobium tianjinense</name>
    <dbReference type="NCBI Taxonomy" id="1195761"/>
    <lineage>
        <taxon>Bacteria</taxon>
        <taxon>Bacillati</taxon>
        <taxon>Actinomycetota</taxon>
        <taxon>Actinomycetes</taxon>
        <taxon>Micrococcales</taxon>
        <taxon>Ornithinimicrobiaceae</taxon>
        <taxon>Ornithinimicrobium</taxon>
    </lineage>
</organism>
<feature type="domain" description="HTH luxR-type" evidence="6">
    <location>
        <begin position="146"/>
        <end position="211"/>
    </location>
</feature>
<dbReference type="Gene3D" id="3.40.50.2300">
    <property type="match status" value="1"/>
</dbReference>
<dbReference type="PROSITE" id="PS00622">
    <property type="entry name" value="HTH_LUXR_1"/>
    <property type="match status" value="1"/>
</dbReference>
<dbReference type="PANTHER" id="PTHR43214:SF24">
    <property type="entry name" value="TRANSCRIPTIONAL REGULATORY PROTEIN NARL-RELATED"/>
    <property type="match status" value="1"/>
</dbReference>
<keyword evidence="2" id="KW-0805">Transcription regulation</keyword>
<keyword evidence="3 8" id="KW-0238">DNA-binding</keyword>
<evidence type="ECO:0000313" key="9">
    <source>
        <dbReference type="Proteomes" id="UP000605670"/>
    </source>
</evidence>
<name>A0A917BM11_9MICO</name>
<reference evidence="8" key="2">
    <citation type="submission" date="2020-09" db="EMBL/GenBank/DDBJ databases">
        <authorList>
            <person name="Sun Q."/>
            <person name="Zhou Y."/>
        </authorList>
    </citation>
    <scope>NUCLEOTIDE SEQUENCE</scope>
    <source>
        <strain evidence="8">CGMCC 1.12160</strain>
    </source>
</reference>
<dbReference type="CDD" id="cd06170">
    <property type="entry name" value="LuxR_C_like"/>
    <property type="match status" value="1"/>
</dbReference>
<dbReference type="InterPro" id="IPR039420">
    <property type="entry name" value="WalR-like"/>
</dbReference>